<reference evidence="4 5" key="1">
    <citation type="submission" date="2022-07" db="EMBL/GenBank/DDBJ databases">
        <title>Novel species in genus cellulomonas.</title>
        <authorList>
            <person name="Ye L."/>
        </authorList>
    </citation>
    <scope>NUCLEOTIDE SEQUENCE [LARGE SCALE GENOMIC DNA]</scope>
    <source>
        <strain evidence="5">zg-Y338</strain>
    </source>
</reference>
<protein>
    <submittedName>
        <fullName evidence="4">Phosphatase PAP2 family protein</fullName>
    </submittedName>
</protein>
<feature type="region of interest" description="Disordered" evidence="1">
    <location>
        <begin position="230"/>
        <end position="253"/>
    </location>
</feature>
<evidence type="ECO:0000256" key="1">
    <source>
        <dbReference type="SAM" id="MobiDB-lite"/>
    </source>
</evidence>
<gene>
    <name evidence="4" type="ORF">NP064_10880</name>
</gene>
<dbReference type="RefSeq" id="WP_227569629.1">
    <property type="nucleotide sequence ID" value="NZ_CP101988.1"/>
</dbReference>
<feature type="transmembrane region" description="Helical" evidence="2">
    <location>
        <begin position="21"/>
        <end position="42"/>
    </location>
</feature>
<dbReference type="PANTHER" id="PTHR14969">
    <property type="entry name" value="SPHINGOSINE-1-PHOSPHATE PHOSPHOHYDROLASE"/>
    <property type="match status" value="1"/>
</dbReference>
<evidence type="ECO:0000313" key="4">
    <source>
        <dbReference type="EMBL" id="UUI74311.1"/>
    </source>
</evidence>
<evidence type="ECO:0000313" key="5">
    <source>
        <dbReference type="Proteomes" id="UP001316189"/>
    </source>
</evidence>
<feature type="transmembrane region" description="Helical" evidence="2">
    <location>
        <begin position="76"/>
        <end position="100"/>
    </location>
</feature>
<accession>A0ABY5KUV6</accession>
<feature type="transmembrane region" description="Helical" evidence="2">
    <location>
        <begin position="207"/>
        <end position="224"/>
    </location>
</feature>
<organism evidence="4 5">
    <name type="scientific">Cellulomonas chengniuliangii</name>
    <dbReference type="NCBI Taxonomy" id="2968084"/>
    <lineage>
        <taxon>Bacteria</taxon>
        <taxon>Bacillati</taxon>
        <taxon>Actinomycetota</taxon>
        <taxon>Actinomycetes</taxon>
        <taxon>Micrococcales</taxon>
        <taxon>Cellulomonadaceae</taxon>
        <taxon>Cellulomonas</taxon>
    </lineage>
</organism>
<keyword evidence="2" id="KW-1133">Transmembrane helix</keyword>
<feature type="transmembrane region" description="Helical" evidence="2">
    <location>
        <begin position="179"/>
        <end position="201"/>
    </location>
</feature>
<sequence>MSSGSALRVQAGDWLRAHPPVRVVAPGLVLIVLGLVAFFVLLDAVRERDDVSAADLPVLEWLVERRGPTATAVLEAITFVSGPSVLPLLVLVACVAWVLARHEWWRPLLLVGAMVGSTLISLAVKGVVARPRPPEETMHVPGSEATASFPSGHTIGAATLLLVAAYLTTSRRHSHARVVGWTVATVVGVVLVALSRLYLGYHFLTDVLAAVALAVAILGGVTIVDRTHLTRRPTAGAPPGQPATSEPGVPGPG</sequence>
<feature type="domain" description="Phosphatidic acid phosphatase type 2/haloperoxidase" evidence="3">
    <location>
        <begin position="106"/>
        <end position="222"/>
    </location>
</feature>
<dbReference type="PANTHER" id="PTHR14969:SF13">
    <property type="entry name" value="AT30094P"/>
    <property type="match status" value="1"/>
</dbReference>
<evidence type="ECO:0000256" key="2">
    <source>
        <dbReference type="SAM" id="Phobius"/>
    </source>
</evidence>
<dbReference type="InterPro" id="IPR036938">
    <property type="entry name" value="PAP2/HPO_sf"/>
</dbReference>
<keyword evidence="5" id="KW-1185">Reference proteome</keyword>
<name>A0ABY5KUV6_9CELL</name>
<feature type="compositionally biased region" description="Low complexity" evidence="1">
    <location>
        <begin position="233"/>
        <end position="244"/>
    </location>
</feature>
<feature type="transmembrane region" description="Helical" evidence="2">
    <location>
        <begin position="148"/>
        <end position="167"/>
    </location>
</feature>
<keyword evidence="2" id="KW-0472">Membrane</keyword>
<dbReference type="InterPro" id="IPR000326">
    <property type="entry name" value="PAP2/HPO"/>
</dbReference>
<dbReference type="SMART" id="SM00014">
    <property type="entry name" value="acidPPc"/>
    <property type="match status" value="1"/>
</dbReference>
<dbReference type="Proteomes" id="UP001316189">
    <property type="component" value="Chromosome"/>
</dbReference>
<dbReference type="CDD" id="cd03392">
    <property type="entry name" value="PAP2_like_2"/>
    <property type="match status" value="1"/>
</dbReference>
<keyword evidence="2" id="KW-0812">Transmembrane</keyword>
<dbReference type="Gene3D" id="1.20.144.10">
    <property type="entry name" value="Phosphatidic acid phosphatase type 2/haloperoxidase"/>
    <property type="match status" value="1"/>
</dbReference>
<dbReference type="SUPFAM" id="SSF48317">
    <property type="entry name" value="Acid phosphatase/Vanadium-dependent haloperoxidase"/>
    <property type="match status" value="1"/>
</dbReference>
<proteinExistence type="predicted"/>
<dbReference type="EMBL" id="CP101988">
    <property type="protein sequence ID" value="UUI74311.1"/>
    <property type="molecule type" value="Genomic_DNA"/>
</dbReference>
<feature type="transmembrane region" description="Helical" evidence="2">
    <location>
        <begin position="107"/>
        <end position="128"/>
    </location>
</feature>
<dbReference type="Pfam" id="PF01569">
    <property type="entry name" value="PAP2"/>
    <property type="match status" value="1"/>
</dbReference>
<evidence type="ECO:0000259" key="3">
    <source>
        <dbReference type="SMART" id="SM00014"/>
    </source>
</evidence>